<dbReference type="InterPro" id="IPR002516">
    <property type="entry name" value="Glyco_trans_11"/>
</dbReference>
<name>A0ABR1BTJ7_NECAM</name>
<accession>A0ABR1BTJ7</accession>
<organism evidence="3 4">
    <name type="scientific">Necator americanus</name>
    <name type="common">Human hookworm</name>
    <dbReference type="NCBI Taxonomy" id="51031"/>
    <lineage>
        <taxon>Eukaryota</taxon>
        <taxon>Metazoa</taxon>
        <taxon>Ecdysozoa</taxon>
        <taxon>Nematoda</taxon>
        <taxon>Chromadorea</taxon>
        <taxon>Rhabditida</taxon>
        <taxon>Rhabditina</taxon>
        <taxon>Rhabditomorpha</taxon>
        <taxon>Strongyloidea</taxon>
        <taxon>Ancylostomatidae</taxon>
        <taxon>Bunostominae</taxon>
        <taxon>Necator</taxon>
    </lineage>
</organism>
<evidence type="ECO:0000313" key="3">
    <source>
        <dbReference type="EMBL" id="KAK6728565.1"/>
    </source>
</evidence>
<dbReference type="Proteomes" id="UP001303046">
    <property type="component" value="Unassembled WGS sequence"/>
</dbReference>
<evidence type="ECO:0000256" key="1">
    <source>
        <dbReference type="ARBA" id="ARBA00022676"/>
    </source>
</evidence>
<dbReference type="Pfam" id="PF01531">
    <property type="entry name" value="Glyco_transf_11"/>
    <property type="match status" value="1"/>
</dbReference>
<sequence>MFRLISGYSIAKHLGRKLFFSLNGGGDQARVRVILARITATFPRTFQAYTLFSPCIESTVVPFVYDSVGRRTCCVFADPMRYSSYNSKFLVLDTEYGQNVRYFEENLSEIREMFTFGDEAKERGDNIVNCMKINVSGAICIHIRRTDFLLFNASSDFNKTLEAALQIGSEHRINRYLLFGDDKVFMNDLAGNLMKYDNGGDEVIAQISDYDEFDEFYVASRACAAFIITAPTSTFGWWLAFFTSNQEAVYYINDTRPLMSKKATDETFLRSWKAFPP</sequence>
<keyword evidence="1" id="KW-0328">Glycosyltransferase</keyword>
<comment type="caution">
    <text evidence="3">The sequence shown here is derived from an EMBL/GenBank/DDBJ whole genome shotgun (WGS) entry which is preliminary data.</text>
</comment>
<reference evidence="3 4" key="1">
    <citation type="submission" date="2023-08" db="EMBL/GenBank/DDBJ databases">
        <title>A Necator americanus chromosomal reference genome.</title>
        <authorList>
            <person name="Ilik V."/>
            <person name="Petrzelkova K.J."/>
            <person name="Pardy F."/>
            <person name="Fuh T."/>
            <person name="Niatou-Singa F.S."/>
            <person name="Gouil Q."/>
            <person name="Baker L."/>
            <person name="Ritchie M.E."/>
            <person name="Jex A.R."/>
            <person name="Gazzola D."/>
            <person name="Li H."/>
            <person name="Toshio Fujiwara R."/>
            <person name="Zhan B."/>
            <person name="Aroian R.V."/>
            <person name="Pafco B."/>
            <person name="Schwarz E.M."/>
        </authorList>
    </citation>
    <scope>NUCLEOTIDE SEQUENCE [LARGE SCALE GENOMIC DNA]</scope>
    <source>
        <strain evidence="3 4">Aroian</strain>
        <tissue evidence="3">Whole animal</tissue>
    </source>
</reference>
<keyword evidence="4" id="KW-1185">Reference proteome</keyword>
<dbReference type="EMBL" id="JAVFWL010000001">
    <property type="protein sequence ID" value="KAK6728565.1"/>
    <property type="molecule type" value="Genomic_DNA"/>
</dbReference>
<dbReference type="InterPro" id="IPR052501">
    <property type="entry name" value="Alpha-1-2_FucT"/>
</dbReference>
<gene>
    <name evidence="3" type="primary">Necator_chrI.g2044</name>
    <name evidence="3" type="ORF">RB195_005918</name>
</gene>
<evidence type="ECO:0008006" key="5">
    <source>
        <dbReference type="Google" id="ProtNLM"/>
    </source>
</evidence>
<proteinExistence type="predicted"/>
<dbReference type="PANTHER" id="PTHR22898">
    <property type="entry name" value="UNCHARACTERIZED GLYCOSOL TRANSFERASE-RELATED"/>
    <property type="match status" value="1"/>
</dbReference>
<evidence type="ECO:0000256" key="2">
    <source>
        <dbReference type="ARBA" id="ARBA00022679"/>
    </source>
</evidence>
<protein>
    <recommendedName>
        <fullName evidence="5">L-Fucosyltransferase</fullName>
    </recommendedName>
</protein>
<keyword evidence="2" id="KW-0808">Transferase</keyword>
<dbReference type="PANTHER" id="PTHR22898:SF3">
    <property type="entry name" value="ALPHA-1,2-FUCOSYLTRANSFERASE-RELATED"/>
    <property type="match status" value="1"/>
</dbReference>
<evidence type="ECO:0000313" key="4">
    <source>
        <dbReference type="Proteomes" id="UP001303046"/>
    </source>
</evidence>